<dbReference type="Gene3D" id="3.40.50.720">
    <property type="entry name" value="NAD(P)-binding Rossmann-like Domain"/>
    <property type="match status" value="1"/>
</dbReference>
<dbReference type="Proteomes" id="UP000053095">
    <property type="component" value="Unassembled WGS sequence"/>
</dbReference>
<dbReference type="InterPro" id="IPR036291">
    <property type="entry name" value="NAD(P)-bd_dom_sf"/>
</dbReference>
<evidence type="ECO:0000313" key="4">
    <source>
        <dbReference type="Proteomes" id="UP000053095"/>
    </source>
</evidence>
<dbReference type="PANTHER" id="PTHR15020">
    <property type="entry name" value="FLAVIN REDUCTASE-RELATED"/>
    <property type="match status" value="1"/>
</dbReference>
<sequence length="267" mass="29873">MPTYAVLGSTGNCGSAVVRRLLEKSPDTQIKAYCRNRAKLYKVVPEVLDNKQIEVFEGSLNDDALMDDLLQGTKAVFLAVTSNDNIPGIRLNTDTAMAVLRSIYRLRDRNGPASYVPPTLVQLSASAIDDHLASTMSKYFRWIIVRAASRIYTDLQRAEDVMRSHDHWIKSVFIKPSGLSPDIARGHRLTFDEQESFVSYMDIAGGMIEIADDEDDRYVGRNVGVVNVVKGQGAKVPRGTLMCITMGFVRHYFPWMHPYLPETGPDK</sequence>
<dbReference type="Pfam" id="PF13460">
    <property type="entry name" value="NAD_binding_10"/>
    <property type="match status" value="1"/>
</dbReference>
<dbReference type="InterPro" id="IPR016040">
    <property type="entry name" value="NAD(P)-bd_dom"/>
</dbReference>
<keyword evidence="4" id="KW-1185">Reference proteome</keyword>
<gene>
    <name evidence="3" type="ORF">TCE0_047r17784</name>
</gene>
<organism evidence="3 4">
    <name type="scientific">Talaromyces pinophilus</name>
    <name type="common">Penicillium pinophilum</name>
    <dbReference type="NCBI Taxonomy" id="128442"/>
    <lineage>
        <taxon>Eukaryota</taxon>
        <taxon>Fungi</taxon>
        <taxon>Dikarya</taxon>
        <taxon>Ascomycota</taxon>
        <taxon>Pezizomycotina</taxon>
        <taxon>Eurotiomycetes</taxon>
        <taxon>Eurotiomycetidae</taxon>
        <taxon>Eurotiales</taxon>
        <taxon>Trichocomaceae</taxon>
        <taxon>Talaromyces</taxon>
        <taxon>Talaromyces sect. Talaromyces</taxon>
    </lineage>
</organism>
<accession>A0A0B8MYK3</accession>
<dbReference type="EMBL" id="DF933843">
    <property type="protein sequence ID" value="GAM43184.1"/>
    <property type="molecule type" value="Genomic_DNA"/>
</dbReference>
<evidence type="ECO:0000256" key="1">
    <source>
        <dbReference type="ARBA" id="ARBA00038376"/>
    </source>
</evidence>
<name>A0A0B8MYK3_TALPI</name>
<feature type="domain" description="NAD(P)-binding" evidence="2">
    <location>
        <begin position="8"/>
        <end position="213"/>
    </location>
</feature>
<comment type="similarity">
    <text evidence="1">Belongs to the avfA family.</text>
</comment>
<evidence type="ECO:0000313" key="3">
    <source>
        <dbReference type="EMBL" id="GAM43184.1"/>
    </source>
</evidence>
<reference evidence="4" key="1">
    <citation type="journal article" date="2015" name="Genome Announc.">
        <title>Draft genome sequence of Talaromyces cellulolyticus strain Y-94, a source of lignocellulosic biomass-degrading enzymes.</title>
        <authorList>
            <person name="Fujii T."/>
            <person name="Koike H."/>
            <person name="Sawayama S."/>
            <person name="Yano S."/>
            <person name="Inoue H."/>
        </authorList>
    </citation>
    <scope>NUCLEOTIDE SEQUENCE [LARGE SCALE GENOMIC DNA]</scope>
    <source>
        <strain evidence="4">Y-94</strain>
    </source>
</reference>
<dbReference type="AlphaFoldDB" id="A0A0B8MYK3"/>
<proteinExistence type="inferred from homology"/>
<dbReference type="SUPFAM" id="SSF51735">
    <property type="entry name" value="NAD(P)-binding Rossmann-fold domains"/>
    <property type="match status" value="1"/>
</dbReference>
<protein>
    <submittedName>
        <fullName evidence="3">NAD-dependent epimerase/dehydratase</fullName>
    </submittedName>
</protein>
<dbReference type="PANTHER" id="PTHR15020:SF50">
    <property type="entry name" value="UPF0659 PROTEIN YMR090W"/>
    <property type="match status" value="1"/>
</dbReference>
<evidence type="ECO:0000259" key="2">
    <source>
        <dbReference type="Pfam" id="PF13460"/>
    </source>
</evidence>